<reference evidence="2 3" key="1">
    <citation type="submission" date="2020-08" db="EMBL/GenBank/DDBJ databases">
        <title>Oceanospirillum sp. nov. isolated from marine sediment.</title>
        <authorList>
            <person name="Ji X."/>
        </authorList>
    </citation>
    <scope>NUCLEOTIDE SEQUENCE [LARGE SCALE GENOMIC DNA]</scope>
    <source>
        <strain evidence="2 3">D5</strain>
    </source>
</reference>
<evidence type="ECO:0000313" key="2">
    <source>
        <dbReference type="EMBL" id="MBB1485400.1"/>
    </source>
</evidence>
<protein>
    <submittedName>
        <fullName evidence="2">Uncharacterized protein</fullName>
    </submittedName>
</protein>
<dbReference type="Proteomes" id="UP000565262">
    <property type="component" value="Unassembled WGS sequence"/>
</dbReference>
<gene>
    <name evidence="2" type="ORF">H4O21_02100</name>
</gene>
<feature type="transmembrane region" description="Helical" evidence="1">
    <location>
        <begin position="6"/>
        <end position="24"/>
    </location>
</feature>
<organism evidence="2 3">
    <name type="scientific">Oceanospirillum sediminis</name>
    <dbReference type="NCBI Taxonomy" id="2760088"/>
    <lineage>
        <taxon>Bacteria</taxon>
        <taxon>Pseudomonadati</taxon>
        <taxon>Pseudomonadota</taxon>
        <taxon>Gammaproteobacteria</taxon>
        <taxon>Oceanospirillales</taxon>
        <taxon>Oceanospirillaceae</taxon>
        <taxon>Oceanospirillum</taxon>
    </lineage>
</organism>
<evidence type="ECO:0000313" key="3">
    <source>
        <dbReference type="Proteomes" id="UP000565262"/>
    </source>
</evidence>
<keyword evidence="1" id="KW-1133">Transmembrane helix</keyword>
<proteinExistence type="predicted"/>
<dbReference type="EMBL" id="JACJFM010000002">
    <property type="protein sequence ID" value="MBB1485400.1"/>
    <property type="molecule type" value="Genomic_DNA"/>
</dbReference>
<sequence length="72" mass="8177">MVLLEHIILVIGLVVYLSSLVMYVRRTGDMKGVLTFWSAKMAISAAEIKVKRLGFLILLIGICIRIYNQMSY</sequence>
<keyword evidence="1" id="KW-0812">Transmembrane</keyword>
<keyword evidence="1" id="KW-0472">Membrane</keyword>
<name>A0A839IL18_9GAMM</name>
<comment type="caution">
    <text evidence="2">The sequence shown here is derived from an EMBL/GenBank/DDBJ whole genome shotgun (WGS) entry which is preliminary data.</text>
</comment>
<dbReference type="RefSeq" id="WP_182807183.1">
    <property type="nucleotide sequence ID" value="NZ_JACJFM010000002.1"/>
</dbReference>
<keyword evidence="3" id="KW-1185">Reference proteome</keyword>
<evidence type="ECO:0000256" key="1">
    <source>
        <dbReference type="SAM" id="Phobius"/>
    </source>
</evidence>
<accession>A0A839IL18</accession>
<feature type="transmembrane region" description="Helical" evidence="1">
    <location>
        <begin position="50"/>
        <end position="67"/>
    </location>
</feature>
<dbReference type="AlphaFoldDB" id="A0A839IL18"/>